<protein>
    <recommendedName>
        <fullName evidence="7">Major facilitator superfamily (MFS) profile domain-containing protein</fullName>
    </recommendedName>
</protein>
<evidence type="ECO:0000256" key="2">
    <source>
        <dbReference type="ARBA" id="ARBA00022448"/>
    </source>
</evidence>
<evidence type="ECO:0000256" key="3">
    <source>
        <dbReference type="ARBA" id="ARBA00022692"/>
    </source>
</evidence>
<keyword evidence="5 6" id="KW-0472">Membrane</keyword>
<feature type="transmembrane region" description="Helical" evidence="6">
    <location>
        <begin position="326"/>
        <end position="351"/>
    </location>
</feature>
<feature type="transmembrane region" description="Helical" evidence="6">
    <location>
        <begin position="396"/>
        <end position="428"/>
    </location>
</feature>
<keyword evidence="8" id="KW-1185">Reference proteome</keyword>
<feature type="domain" description="Major facilitator superfamily (MFS) profile" evidence="7">
    <location>
        <begin position="6"/>
        <end position="437"/>
    </location>
</feature>
<dbReference type="PROSITE" id="PS50850">
    <property type="entry name" value="MFS"/>
    <property type="match status" value="1"/>
</dbReference>
<dbReference type="Gene3D" id="1.20.1250.20">
    <property type="entry name" value="MFS general substrate transporter like domains"/>
    <property type="match status" value="1"/>
</dbReference>
<evidence type="ECO:0000256" key="4">
    <source>
        <dbReference type="ARBA" id="ARBA00022989"/>
    </source>
</evidence>
<proteinExistence type="predicted"/>
<sequence>MNISRDLFIIFLYLFLDVVTVSLIFPWLPSLLEAFELEQEWFYILCRRYIQQLGLILGVQENSLWDTVFLGGILSSSSSLAQFISSPFAGALSDLCGRKSVLVVLQVFLLLVNILWLCFGKSFLWLLISRILCGAARANVGVISALVSDISSNTLRTKGMAVVGLAYGIGFTVGPPCSVILLSRWNTSTTPEHLSFVLGCTCVFINCINLLILLLILPTPLQKRGDFNQSITQALRLVNPVKLFSFSGTTRNPRDDKSLHRLACFWFAYLCVFCGIEYTLIFLARVRFNFTSADQSKMFGFVGILMMVVQGGFIRRFRLGGEDNAITYGTCFLILASSIFSLSTSFCMFYIGLASYAFASSIFFPSVNGLVSLYTTSEQQGHTLGIFRSLNALARVLGAAFVTIAFWIFGPSICYLICAFFLALLFIYKKTFWKIYPLEQEYTKLKK</sequence>
<dbReference type="GO" id="GO:0022857">
    <property type="term" value="F:transmembrane transporter activity"/>
    <property type="evidence" value="ECO:0007669"/>
    <property type="project" value="InterPro"/>
</dbReference>
<organism evidence="8 9">
    <name type="scientific">Trichobilharzia regenti</name>
    <name type="common">Nasal bird schistosome</name>
    <dbReference type="NCBI Taxonomy" id="157069"/>
    <lineage>
        <taxon>Eukaryota</taxon>
        <taxon>Metazoa</taxon>
        <taxon>Spiralia</taxon>
        <taxon>Lophotrochozoa</taxon>
        <taxon>Platyhelminthes</taxon>
        <taxon>Trematoda</taxon>
        <taxon>Digenea</taxon>
        <taxon>Strigeidida</taxon>
        <taxon>Schistosomatoidea</taxon>
        <taxon>Schistosomatidae</taxon>
        <taxon>Trichobilharzia</taxon>
    </lineage>
</organism>
<dbReference type="Proteomes" id="UP000050795">
    <property type="component" value="Unassembled WGS sequence"/>
</dbReference>
<dbReference type="PANTHER" id="PTHR23504:SF31">
    <property type="entry name" value="MAJOR FACILITATOR SUPERFAMILY DOMAIN-CONTAINING PROTEIN 10"/>
    <property type="match status" value="1"/>
</dbReference>
<dbReference type="InterPro" id="IPR036259">
    <property type="entry name" value="MFS_trans_sf"/>
</dbReference>
<feature type="transmembrane region" description="Helical" evidence="6">
    <location>
        <begin position="263"/>
        <end position="286"/>
    </location>
</feature>
<feature type="transmembrane region" description="Helical" evidence="6">
    <location>
        <begin position="159"/>
        <end position="182"/>
    </location>
</feature>
<evidence type="ECO:0000313" key="8">
    <source>
        <dbReference type="Proteomes" id="UP000050795"/>
    </source>
</evidence>
<dbReference type="InterPro" id="IPR020846">
    <property type="entry name" value="MFS_dom"/>
</dbReference>
<dbReference type="Pfam" id="PF07690">
    <property type="entry name" value="MFS_1"/>
    <property type="match status" value="1"/>
</dbReference>
<evidence type="ECO:0000256" key="6">
    <source>
        <dbReference type="SAM" id="Phobius"/>
    </source>
</evidence>
<accession>A0AA85JTJ9</accession>
<evidence type="ECO:0000259" key="7">
    <source>
        <dbReference type="PROSITE" id="PS50850"/>
    </source>
</evidence>
<name>A0AA85JTJ9_TRIRE</name>
<evidence type="ECO:0000313" key="9">
    <source>
        <dbReference type="WBParaSite" id="TREG1_41710.2"/>
    </source>
</evidence>
<comment type="subcellular location">
    <subcellularLocation>
        <location evidence="1">Membrane</location>
        <topology evidence="1">Multi-pass membrane protein</topology>
    </subcellularLocation>
</comment>
<dbReference type="SUPFAM" id="SSF103473">
    <property type="entry name" value="MFS general substrate transporter"/>
    <property type="match status" value="1"/>
</dbReference>
<reference evidence="9" key="2">
    <citation type="submission" date="2023-11" db="UniProtKB">
        <authorList>
            <consortium name="WormBaseParasite"/>
        </authorList>
    </citation>
    <scope>IDENTIFICATION</scope>
</reference>
<dbReference type="AlphaFoldDB" id="A0AA85JTJ9"/>
<feature type="transmembrane region" description="Helical" evidence="6">
    <location>
        <begin position="298"/>
        <end position="314"/>
    </location>
</feature>
<keyword evidence="4 6" id="KW-1133">Transmembrane helix</keyword>
<keyword evidence="3 6" id="KW-0812">Transmembrane</keyword>
<reference evidence="8" key="1">
    <citation type="submission" date="2022-06" db="EMBL/GenBank/DDBJ databases">
        <authorList>
            <person name="Berger JAMES D."/>
            <person name="Berger JAMES D."/>
        </authorList>
    </citation>
    <scope>NUCLEOTIDE SEQUENCE [LARGE SCALE GENOMIC DNA]</scope>
</reference>
<dbReference type="PANTHER" id="PTHR23504">
    <property type="entry name" value="MAJOR FACILITATOR SUPERFAMILY DOMAIN-CONTAINING PROTEIN 10"/>
    <property type="match status" value="1"/>
</dbReference>
<feature type="transmembrane region" description="Helical" evidence="6">
    <location>
        <begin position="7"/>
        <end position="28"/>
    </location>
</feature>
<evidence type="ECO:0000256" key="1">
    <source>
        <dbReference type="ARBA" id="ARBA00004141"/>
    </source>
</evidence>
<dbReference type="WBParaSite" id="TREG1_41710.2">
    <property type="protein sequence ID" value="TREG1_41710.2"/>
    <property type="gene ID" value="TREG1_41710"/>
</dbReference>
<keyword evidence="2" id="KW-0813">Transport</keyword>
<feature type="transmembrane region" description="Helical" evidence="6">
    <location>
        <begin position="194"/>
        <end position="217"/>
    </location>
</feature>
<evidence type="ECO:0000256" key="5">
    <source>
        <dbReference type="ARBA" id="ARBA00023136"/>
    </source>
</evidence>
<dbReference type="InterPro" id="IPR011701">
    <property type="entry name" value="MFS"/>
</dbReference>
<dbReference type="GO" id="GO:0031526">
    <property type="term" value="C:brush border membrane"/>
    <property type="evidence" value="ECO:0007669"/>
    <property type="project" value="TreeGrafter"/>
</dbReference>